<dbReference type="PANTHER" id="PTHR32468">
    <property type="entry name" value="CATION/H + ANTIPORTER"/>
    <property type="match status" value="1"/>
</dbReference>
<protein>
    <submittedName>
        <fullName evidence="6">Uncharacterized protein</fullName>
    </submittedName>
</protein>
<dbReference type="InterPro" id="IPR050794">
    <property type="entry name" value="CPA2_transporter"/>
</dbReference>
<keyword evidence="4" id="KW-0406">Ion transport</keyword>
<evidence type="ECO:0000313" key="7">
    <source>
        <dbReference type="Proteomes" id="UP000823775"/>
    </source>
</evidence>
<proteinExistence type="predicted"/>
<evidence type="ECO:0000256" key="1">
    <source>
        <dbReference type="ARBA" id="ARBA00022448"/>
    </source>
</evidence>
<keyword evidence="1" id="KW-0813">Transport</keyword>
<keyword evidence="7" id="KW-1185">Reference proteome</keyword>
<keyword evidence="5" id="KW-0812">Transmembrane</keyword>
<comment type="caution">
    <text evidence="6">The sequence shown here is derived from an EMBL/GenBank/DDBJ whole genome shotgun (WGS) entry which is preliminary data.</text>
</comment>
<evidence type="ECO:0000256" key="2">
    <source>
        <dbReference type="ARBA" id="ARBA00022538"/>
    </source>
</evidence>
<dbReference type="Proteomes" id="UP000823775">
    <property type="component" value="Unassembled WGS sequence"/>
</dbReference>
<gene>
    <name evidence="6" type="ORF">HAX54_035257</name>
</gene>
<feature type="transmembrane region" description="Helical" evidence="5">
    <location>
        <begin position="12"/>
        <end position="33"/>
    </location>
</feature>
<dbReference type="EMBL" id="JACEIK010004594">
    <property type="protein sequence ID" value="MCD9645901.1"/>
    <property type="molecule type" value="Genomic_DNA"/>
</dbReference>
<evidence type="ECO:0000256" key="5">
    <source>
        <dbReference type="SAM" id="Phobius"/>
    </source>
</evidence>
<evidence type="ECO:0000256" key="4">
    <source>
        <dbReference type="ARBA" id="ARBA00023065"/>
    </source>
</evidence>
<evidence type="ECO:0000313" key="6">
    <source>
        <dbReference type="EMBL" id="MCD9645901.1"/>
    </source>
</evidence>
<keyword evidence="2" id="KW-0633">Potassium transport</keyword>
<keyword evidence="3" id="KW-0630">Potassium</keyword>
<keyword evidence="5" id="KW-0472">Membrane</keyword>
<name>A0ABS8VHT2_DATST</name>
<reference evidence="6 7" key="1">
    <citation type="journal article" date="2021" name="BMC Genomics">
        <title>Datura genome reveals duplications of psychoactive alkaloid biosynthetic genes and high mutation rate following tissue culture.</title>
        <authorList>
            <person name="Rajewski A."/>
            <person name="Carter-House D."/>
            <person name="Stajich J."/>
            <person name="Litt A."/>
        </authorList>
    </citation>
    <scope>NUCLEOTIDE SEQUENCE [LARGE SCALE GENOMIC DNA]</scope>
    <source>
        <strain evidence="6">AR-01</strain>
    </source>
</reference>
<sequence>MLEALSDEHFAVVIIISVILVTVIITPLLRFLLRAIEQQTPTKRRTLQHPQRPDTELRILVCVHDLQSVPTMVNLLEASNPTEHSPIGVIALVLGKHHQDSPLLMGLGEWSECPELGVVGDFLASPDVGITASVLVVQQQRELEEVSE</sequence>
<keyword evidence="5" id="KW-1133">Transmembrane helix</keyword>
<dbReference type="PANTHER" id="PTHR32468:SF35">
    <property type="entry name" value="CATION_H+ EXCHANGER DOMAIN-CONTAINING PROTEIN"/>
    <property type="match status" value="1"/>
</dbReference>
<evidence type="ECO:0000256" key="3">
    <source>
        <dbReference type="ARBA" id="ARBA00022958"/>
    </source>
</evidence>
<accession>A0ABS8VHT2</accession>
<organism evidence="6 7">
    <name type="scientific">Datura stramonium</name>
    <name type="common">Jimsonweed</name>
    <name type="synonym">Common thornapple</name>
    <dbReference type="NCBI Taxonomy" id="4076"/>
    <lineage>
        <taxon>Eukaryota</taxon>
        <taxon>Viridiplantae</taxon>
        <taxon>Streptophyta</taxon>
        <taxon>Embryophyta</taxon>
        <taxon>Tracheophyta</taxon>
        <taxon>Spermatophyta</taxon>
        <taxon>Magnoliopsida</taxon>
        <taxon>eudicotyledons</taxon>
        <taxon>Gunneridae</taxon>
        <taxon>Pentapetalae</taxon>
        <taxon>asterids</taxon>
        <taxon>lamiids</taxon>
        <taxon>Solanales</taxon>
        <taxon>Solanaceae</taxon>
        <taxon>Solanoideae</taxon>
        <taxon>Datureae</taxon>
        <taxon>Datura</taxon>
    </lineage>
</organism>